<dbReference type="EMBL" id="AOIN01000057">
    <property type="protein sequence ID" value="ELY99423.1"/>
    <property type="molecule type" value="Genomic_DNA"/>
</dbReference>
<feature type="region of interest" description="Disordered" evidence="1">
    <location>
        <begin position="1"/>
        <end position="29"/>
    </location>
</feature>
<keyword evidence="2" id="KW-0812">Transmembrane</keyword>
<evidence type="ECO:0000313" key="3">
    <source>
        <dbReference type="EMBL" id="ELY99423.1"/>
    </source>
</evidence>
<feature type="transmembrane region" description="Helical" evidence="2">
    <location>
        <begin position="66"/>
        <end position="89"/>
    </location>
</feature>
<evidence type="ECO:0000256" key="1">
    <source>
        <dbReference type="SAM" id="MobiDB-lite"/>
    </source>
</evidence>
<gene>
    <name evidence="3" type="ORF">C482_10351</name>
</gene>
<keyword evidence="2" id="KW-1133">Transmembrane helix</keyword>
<proteinExistence type="predicted"/>
<evidence type="ECO:0000313" key="4">
    <source>
        <dbReference type="Proteomes" id="UP000011693"/>
    </source>
</evidence>
<dbReference type="Proteomes" id="UP000011693">
    <property type="component" value="Unassembled WGS sequence"/>
</dbReference>
<organism evidence="3 4">
    <name type="scientific">Natrialba chahannaoensis JCM 10990</name>
    <dbReference type="NCBI Taxonomy" id="1227492"/>
    <lineage>
        <taxon>Archaea</taxon>
        <taxon>Methanobacteriati</taxon>
        <taxon>Methanobacteriota</taxon>
        <taxon>Stenosarchaea group</taxon>
        <taxon>Halobacteria</taxon>
        <taxon>Halobacteriales</taxon>
        <taxon>Natrialbaceae</taxon>
        <taxon>Natrialba</taxon>
    </lineage>
</organism>
<dbReference type="AlphaFoldDB" id="M0APW1"/>
<protein>
    <submittedName>
        <fullName evidence="3">Uncharacterized protein</fullName>
    </submittedName>
</protein>
<keyword evidence="4" id="KW-1185">Reference proteome</keyword>
<dbReference type="RefSeq" id="WP_006167498.1">
    <property type="nucleotide sequence ID" value="NZ_AOIN01000057.1"/>
</dbReference>
<dbReference type="PATRIC" id="fig|1227492.4.peg.2036"/>
<feature type="compositionally biased region" description="Basic and acidic residues" evidence="1">
    <location>
        <begin position="19"/>
        <end position="29"/>
    </location>
</feature>
<sequence length="94" mass="9556">MVPSSPSHSTDSSEPAPEPQHDSTADVRQGTRDALYDTIGTVALLGFSLLFIAVGTRELVTAGSAAGGALGIAIGLFGFVLAAIAFNVVPLSRE</sequence>
<feature type="transmembrane region" description="Helical" evidence="2">
    <location>
        <begin position="34"/>
        <end position="54"/>
    </location>
</feature>
<feature type="compositionally biased region" description="Low complexity" evidence="1">
    <location>
        <begin position="1"/>
        <end position="15"/>
    </location>
</feature>
<name>M0APW1_9EURY</name>
<keyword evidence="2" id="KW-0472">Membrane</keyword>
<evidence type="ECO:0000256" key="2">
    <source>
        <dbReference type="SAM" id="Phobius"/>
    </source>
</evidence>
<reference evidence="3 4" key="1">
    <citation type="journal article" date="2014" name="PLoS Genet.">
        <title>Phylogenetically driven sequencing of extremely halophilic archaea reveals strategies for static and dynamic osmo-response.</title>
        <authorList>
            <person name="Becker E.A."/>
            <person name="Seitzer P.M."/>
            <person name="Tritt A."/>
            <person name="Larsen D."/>
            <person name="Krusor M."/>
            <person name="Yao A.I."/>
            <person name="Wu D."/>
            <person name="Madern D."/>
            <person name="Eisen J.A."/>
            <person name="Darling A.E."/>
            <person name="Facciotti M.T."/>
        </authorList>
    </citation>
    <scope>NUCLEOTIDE SEQUENCE [LARGE SCALE GENOMIC DNA]</scope>
    <source>
        <strain evidence="3 4">JCM 10990</strain>
    </source>
</reference>
<comment type="caution">
    <text evidence="3">The sequence shown here is derived from an EMBL/GenBank/DDBJ whole genome shotgun (WGS) entry which is preliminary data.</text>
</comment>
<accession>M0APW1</accession>